<keyword evidence="2" id="KW-0812">Transmembrane</keyword>
<feature type="compositionally biased region" description="Low complexity" evidence="1">
    <location>
        <begin position="281"/>
        <end position="297"/>
    </location>
</feature>
<dbReference type="AlphaFoldDB" id="A0A4Q1BC84"/>
<protein>
    <submittedName>
        <fullName evidence="3">Uncharacterized protein</fullName>
    </submittedName>
</protein>
<gene>
    <name evidence="3" type="ORF">M231_06321</name>
</gene>
<evidence type="ECO:0000256" key="1">
    <source>
        <dbReference type="SAM" id="MobiDB-lite"/>
    </source>
</evidence>
<feature type="region of interest" description="Disordered" evidence="1">
    <location>
        <begin position="156"/>
        <end position="256"/>
    </location>
</feature>
<organism evidence="3 4">
    <name type="scientific">Tremella mesenterica</name>
    <name type="common">Jelly fungus</name>
    <dbReference type="NCBI Taxonomy" id="5217"/>
    <lineage>
        <taxon>Eukaryota</taxon>
        <taxon>Fungi</taxon>
        <taxon>Dikarya</taxon>
        <taxon>Basidiomycota</taxon>
        <taxon>Agaricomycotina</taxon>
        <taxon>Tremellomycetes</taxon>
        <taxon>Tremellales</taxon>
        <taxon>Tremellaceae</taxon>
        <taxon>Tremella</taxon>
    </lineage>
</organism>
<keyword evidence="2" id="KW-0472">Membrane</keyword>
<dbReference type="VEuPathDB" id="FungiDB:TREMEDRAFT_61173"/>
<reference evidence="3 4" key="1">
    <citation type="submission" date="2016-06" db="EMBL/GenBank/DDBJ databases">
        <title>Evolution of pathogenesis and genome organization in the Tremellales.</title>
        <authorList>
            <person name="Cuomo C."/>
            <person name="Litvintseva A."/>
            <person name="Heitman J."/>
            <person name="Chen Y."/>
            <person name="Sun S."/>
            <person name="Springer D."/>
            <person name="Dromer F."/>
            <person name="Young S."/>
            <person name="Zeng Q."/>
            <person name="Chapman S."/>
            <person name="Gujja S."/>
            <person name="Saif S."/>
            <person name="Birren B."/>
        </authorList>
    </citation>
    <scope>NUCLEOTIDE SEQUENCE [LARGE SCALE GENOMIC DNA]</scope>
    <source>
        <strain evidence="3 4">ATCC 28783</strain>
    </source>
</reference>
<feature type="compositionally biased region" description="Acidic residues" evidence="1">
    <location>
        <begin position="345"/>
        <end position="368"/>
    </location>
</feature>
<proteinExistence type="predicted"/>
<keyword evidence="4" id="KW-1185">Reference proteome</keyword>
<comment type="caution">
    <text evidence="3">The sequence shown here is derived from an EMBL/GenBank/DDBJ whole genome shotgun (WGS) entry which is preliminary data.</text>
</comment>
<dbReference type="InParanoid" id="A0A4Q1BC84"/>
<sequence length="460" mass="50402">MSHHSPSPSTVLINNPRVQTQPHLRYPLPIPILAILDLLYTSSYVFSASEKPWFLFFLSITRTAVLVTVGTSKRWRFRGSWVGLISGISVGRVVWEGCVGQLQSGRSGGERKENVVVFSPQGVFLILLLFLLFLRLSPIHHSHPFSPRLASIPQTHQTQVVPYTSPRDPTSTHRRHRSSSSYSPSALRTSRTPDPPFMPQSIGISDHDQAATSQSQSFTSNIDFSPAALPSTSASYSPSALRTSRTPDSPFMSQTIGISDNVQDENSQSQSFTSNIDFSPVVHSSTSSTYSPLSPSHRFSSDNSDAQVKTNHSDAQVITNHHDANPGLNQHDSQIIPDDPHFDVLDDTDEPNTDTSFDEEDEDEDEDSASSSSIIDMPPLPSPRTILPSSLSLQALDSLEAGIEHISQIGQIGQIGQISQVRELVRRKSARFLSGLRGSPSSNREDETRGYGTFGTNLGV</sequence>
<feature type="compositionally biased region" description="Low complexity" evidence="1">
    <location>
        <begin position="179"/>
        <end position="190"/>
    </location>
</feature>
<feature type="transmembrane region" description="Helical" evidence="2">
    <location>
        <begin position="115"/>
        <end position="134"/>
    </location>
</feature>
<feature type="compositionally biased region" description="Polar residues" evidence="1">
    <location>
        <begin position="230"/>
        <end position="256"/>
    </location>
</feature>
<name>A0A4Q1BC84_TREME</name>
<evidence type="ECO:0000313" key="4">
    <source>
        <dbReference type="Proteomes" id="UP000289152"/>
    </source>
</evidence>
<feature type="compositionally biased region" description="Polar residues" evidence="1">
    <location>
        <begin position="301"/>
        <end position="319"/>
    </location>
</feature>
<accession>A0A4Q1BC84</accession>
<dbReference type="EMBL" id="SDIL01000098">
    <property type="protein sequence ID" value="RXK36419.1"/>
    <property type="molecule type" value="Genomic_DNA"/>
</dbReference>
<dbReference type="Proteomes" id="UP000289152">
    <property type="component" value="Unassembled WGS sequence"/>
</dbReference>
<evidence type="ECO:0000256" key="2">
    <source>
        <dbReference type="SAM" id="Phobius"/>
    </source>
</evidence>
<keyword evidence="2" id="KW-1133">Transmembrane helix</keyword>
<feature type="transmembrane region" description="Helical" evidence="2">
    <location>
        <begin position="52"/>
        <end position="70"/>
    </location>
</feature>
<evidence type="ECO:0000313" key="3">
    <source>
        <dbReference type="EMBL" id="RXK36419.1"/>
    </source>
</evidence>
<feature type="region of interest" description="Disordered" evidence="1">
    <location>
        <begin position="434"/>
        <end position="460"/>
    </location>
</feature>
<feature type="compositionally biased region" description="Low complexity" evidence="1">
    <location>
        <begin position="210"/>
        <end position="220"/>
    </location>
</feature>
<feature type="region of interest" description="Disordered" evidence="1">
    <location>
        <begin position="281"/>
        <end position="385"/>
    </location>
</feature>